<feature type="compositionally biased region" description="Basic and acidic residues" evidence="10">
    <location>
        <begin position="2073"/>
        <end position="2083"/>
    </location>
</feature>
<feature type="transmembrane region" description="Helical" evidence="11">
    <location>
        <begin position="1719"/>
        <end position="1742"/>
    </location>
</feature>
<dbReference type="GO" id="GO:0034220">
    <property type="term" value="P:monoatomic ion transmembrane transport"/>
    <property type="evidence" value="ECO:0007669"/>
    <property type="project" value="UniProtKB-KW"/>
</dbReference>
<dbReference type="InterPro" id="IPR031805">
    <property type="entry name" value="Piezo_TM25-28"/>
</dbReference>
<feature type="transmembrane region" description="Helical" evidence="11">
    <location>
        <begin position="640"/>
        <end position="655"/>
    </location>
</feature>
<dbReference type="InterPro" id="IPR031334">
    <property type="entry name" value="Piezo_cap_dom"/>
</dbReference>
<dbReference type="InterPro" id="IPR056768">
    <property type="entry name" value="THU_Piezo"/>
</dbReference>
<dbReference type="Pfam" id="PF24874">
    <property type="entry name" value="Piezo_THU9_anchor"/>
    <property type="match status" value="1"/>
</dbReference>
<evidence type="ECO:0000259" key="15">
    <source>
        <dbReference type="Pfam" id="PF24871"/>
    </source>
</evidence>
<feature type="transmembrane region" description="Helical" evidence="11">
    <location>
        <begin position="1251"/>
        <end position="1273"/>
    </location>
</feature>
<feature type="transmembrane region" description="Helical" evidence="11">
    <location>
        <begin position="284"/>
        <end position="302"/>
    </location>
</feature>
<reference evidence="17 18" key="1">
    <citation type="journal article" date="2024" name="Ann. Entomol. Soc. Am.">
        <title>Genomic analyses of the southern and eastern yellowjacket wasps (Hymenoptera: Vespidae) reveal evolutionary signatures of social life.</title>
        <authorList>
            <person name="Catto M.A."/>
            <person name="Caine P.B."/>
            <person name="Orr S.E."/>
            <person name="Hunt B.G."/>
            <person name="Goodisman M.A.D."/>
        </authorList>
    </citation>
    <scope>NUCLEOTIDE SEQUENCE [LARGE SCALE GENOMIC DNA]</scope>
    <source>
        <strain evidence="17">233</strain>
        <tissue evidence="17">Head and thorax</tissue>
    </source>
</reference>
<dbReference type="PANTHER" id="PTHR47049">
    <property type="entry name" value="PIEZO-TYPE MECHANOSENSITIVE ION CHANNEL HOMOLOG"/>
    <property type="match status" value="1"/>
</dbReference>
<evidence type="ECO:0000256" key="8">
    <source>
        <dbReference type="ARBA" id="ARBA00023136"/>
    </source>
</evidence>
<feature type="transmembrane region" description="Helical" evidence="11">
    <location>
        <begin position="1354"/>
        <end position="1372"/>
    </location>
</feature>
<feature type="domain" description="Piezo TM25-28" evidence="13">
    <location>
        <begin position="770"/>
        <end position="1047"/>
    </location>
</feature>
<evidence type="ECO:0000256" key="3">
    <source>
        <dbReference type="ARBA" id="ARBA00022448"/>
    </source>
</evidence>
<keyword evidence="7" id="KW-0406">Ion transport</keyword>
<dbReference type="PANTHER" id="PTHR47049:SF2">
    <property type="entry name" value="PIEZO-TYPE MECHANOSENSITIVE ION CHANNEL HOMOLOG"/>
    <property type="match status" value="1"/>
</dbReference>
<keyword evidence="5 11" id="KW-0812">Transmembrane</keyword>
<evidence type="ECO:0000256" key="4">
    <source>
        <dbReference type="ARBA" id="ARBA00022475"/>
    </source>
</evidence>
<evidence type="ECO:0000256" key="5">
    <source>
        <dbReference type="ARBA" id="ARBA00022692"/>
    </source>
</evidence>
<evidence type="ECO:0000256" key="7">
    <source>
        <dbReference type="ARBA" id="ARBA00023065"/>
    </source>
</evidence>
<evidence type="ECO:0000256" key="6">
    <source>
        <dbReference type="ARBA" id="ARBA00022989"/>
    </source>
</evidence>
<evidence type="ECO:0000256" key="2">
    <source>
        <dbReference type="ARBA" id="ARBA00007821"/>
    </source>
</evidence>
<evidence type="ECO:0000256" key="10">
    <source>
        <dbReference type="SAM" id="MobiDB-lite"/>
    </source>
</evidence>
<dbReference type="EMBL" id="JAUDFV010000155">
    <property type="protein sequence ID" value="KAL2714924.1"/>
    <property type="molecule type" value="Genomic_DNA"/>
</dbReference>
<feature type="compositionally biased region" description="Polar residues" evidence="10">
    <location>
        <begin position="1407"/>
        <end position="1430"/>
    </location>
</feature>
<feature type="domain" description="Piezo transmembrane helical unit" evidence="14">
    <location>
        <begin position="1261"/>
        <end position="1379"/>
    </location>
</feature>
<feature type="transmembrane region" description="Helical" evidence="11">
    <location>
        <begin position="448"/>
        <end position="476"/>
    </location>
</feature>
<feature type="transmembrane region" description="Helical" evidence="11">
    <location>
        <begin position="813"/>
        <end position="834"/>
    </location>
</feature>
<comment type="similarity">
    <text evidence="2">Belongs to the PIEZO (TC 1.A.75) family.</text>
</comment>
<organism evidence="17 18">
    <name type="scientific">Vespula squamosa</name>
    <name type="common">Southern yellow jacket</name>
    <name type="synonym">Wasp</name>
    <dbReference type="NCBI Taxonomy" id="30214"/>
    <lineage>
        <taxon>Eukaryota</taxon>
        <taxon>Metazoa</taxon>
        <taxon>Ecdysozoa</taxon>
        <taxon>Arthropoda</taxon>
        <taxon>Hexapoda</taxon>
        <taxon>Insecta</taxon>
        <taxon>Pterygota</taxon>
        <taxon>Neoptera</taxon>
        <taxon>Endopterygota</taxon>
        <taxon>Hymenoptera</taxon>
        <taxon>Apocrita</taxon>
        <taxon>Aculeata</taxon>
        <taxon>Vespoidea</taxon>
        <taxon>Vespidae</taxon>
        <taxon>Vespinae</taxon>
        <taxon>Vespula</taxon>
    </lineage>
</organism>
<feature type="transmembrane region" description="Helical" evidence="11">
    <location>
        <begin position="1279"/>
        <end position="1298"/>
    </location>
</feature>
<protein>
    <submittedName>
        <fullName evidence="17">Piezo-type mechanosensitive ion channel component-like isoform X1</fullName>
    </submittedName>
</protein>
<feature type="transmembrane region" description="Helical" evidence="11">
    <location>
        <begin position="1577"/>
        <end position="1595"/>
    </location>
</feature>
<evidence type="ECO:0000259" key="13">
    <source>
        <dbReference type="Pfam" id="PF15917"/>
    </source>
</evidence>
<keyword evidence="9" id="KW-0407">Ion channel</keyword>
<keyword evidence="4" id="KW-1003">Cell membrane</keyword>
<dbReference type="Proteomes" id="UP001607302">
    <property type="component" value="Unassembled WGS sequence"/>
</dbReference>
<feature type="region of interest" description="Disordered" evidence="10">
    <location>
        <begin position="1073"/>
        <end position="1118"/>
    </location>
</feature>
<comment type="subcellular location">
    <subcellularLocation>
        <location evidence="1">Cell membrane</location>
        <topology evidence="1">Multi-pass membrane protein</topology>
    </subcellularLocation>
</comment>
<evidence type="ECO:0000259" key="14">
    <source>
        <dbReference type="Pfam" id="PF23188"/>
    </source>
</evidence>
<feature type="transmembrane region" description="Helical" evidence="11">
    <location>
        <begin position="255"/>
        <end position="277"/>
    </location>
</feature>
<evidence type="ECO:0000256" key="11">
    <source>
        <dbReference type="SAM" id="Phobius"/>
    </source>
</evidence>
<dbReference type="GO" id="GO:0005886">
    <property type="term" value="C:plasma membrane"/>
    <property type="evidence" value="ECO:0007669"/>
    <property type="project" value="UniProtKB-SubCell"/>
</dbReference>
<dbReference type="Pfam" id="PF15917">
    <property type="entry name" value="Piezo_TM25-28"/>
    <property type="match status" value="1"/>
</dbReference>
<feature type="transmembrane region" description="Helical" evidence="11">
    <location>
        <begin position="1986"/>
        <end position="2007"/>
    </location>
</feature>
<evidence type="ECO:0000313" key="18">
    <source>
        <dbReference type="Proteomes" id="UP001607302"/>
    </source>
</evidence>
<feature type="transmembrane region" description="Helical" evidence="11">
    <location>
        <begin position="157"/>
        <end position="176"/>
    </location>
</feature>
<feature type="transmembrane region" description="Helical" evidence="11">
    <location>
        <begin position="482"/>
        <end position="504"/>
    </location>
</feature>
<sequence>MRFGSGRTGLLQDSTGSVIIQDGQQDDGIQLQSLSDGVPGDNPGIFEHIVMAVYSIFQLLINSSYLAMNIIMMTWSIMYHSWMTFALLLWALILWMMSNKRASMMKCSPFIVFYSTLLLLGQYVYSMDLTEEELPTTINGIKISEIGFSKAQELSRWHLIVKCLFMLIFWITMRQYTAEWKQQRRLSTLRDMVSPLHVSVTTATTAMNYEVQEVKSKFMKDVGIILKRLMTKFWIAVVAIMLFICGITGERMTVFRIIYMSLFLFFVITFQISWLVWRKVMYTFWITVIGYSVIMLILVYTYQFQNFPKYWNYLGINEQLQMDIGLEIYETKDFFVRLLIPTFFVIITVVQMHYFHNDFLKITTIDKLGPESALRRSSLGRNPSLNPSTTSPTEIILGEEETSNMYTLNQLKRMSRLERIEFIRNLMDHVYNFYNYTWLFLEIHMQKIIFISLILLCVSDVCAINFLFVLAIVIVINFKRNIQIMSINVIVAIIALLMVTKMLYQIKYIDHSNWNVNCTKEINENTEKYTSNDTVYNIAEWFGIKKGEPGHLAELLKGYIGIVTVTTLRKIIRIRQWFYRNTKGEPLDTPQVMFPNIVRVDADKGIPECLKFLFNYGFYKFGLEMCLIGIVALIGMRLDFYSVLYGCWLLLFFLLKRKTISKIWPLFKTFAIISLPVQYALVVAPPTWLCIEYPWSHSEMLRRLQEWMYFPDPDFPPNPKKLICDFLLLIMISRQSLVFNIEQNSVMSGREFVAGHNFSVYRDMDNPNFINPVKDYVSHIHCWLDVFKRGSMMSLMWITLSIMFLAGTKRTNLFSLGYLIGAFLLLWQGSDFYLRPVKTILKWWSMLLGYNVIVIFSKSLLQGVGCVLIQELQDSACWLVQLLGIACLKKFHSVTDDLGIGGETCQVPREDIGMVWDGLCFGFLLIQLRLFKSYYFFHIVDETKAMSILASRGAELLEELHQKRIKIQDSVEKAILQKLKHKMDKIKANQRKIQGPSYKEPETYKIDTLYPGTRPLYRVRVPKTNREAIRSGDYYMFDDLDDDDITDIVADTEIERKAEEQLPEDTHDKKMTITEVDRTSITSEEIESEEKELGTVDLTKPPPAEDEDKTEKSIEEDDEKEKKVSIVTYFQFFLIMINSTMISMTKYLNRFSRDYRYIRKILAIEKKILKEKSDFRTGFRLGINQMWQPIPLVQERSTTNEDTEEATNADEGPSQQRSQDESVIFSEMSQSQVEEEVVELSEVDQPTIIQLAASIWFGILAHSSLLCYFMVFLHQIKNASVISTPLPLMVFCWGSLTIPRPSKTFWVTLIAYTEAIVIMKCIFQLELIPWNRKAASSHPLFGPRIIGVERQRNYALWDLLLLLMVFFHRFMLKSLGQWTTPLMKPRKIIPSNLTVVESKPPYPPSGDGQTEESTTHSSQQETAESHTSIKTPKGKILNIKNKTDSQNPGVKVNENDKFVAIQGEEIHPYSENISTTMNLTFNKYVEPMKNFFTKILSPLGKEKTNVYAYMFLCDFFNFLLLIFGFSAFGTQQGDGGVTAYLQENRVPMPFLLMLLLQFALIVIDRALFLRKSIVGKLIFQYCLIFGVHIWMFFILPSVTERQFNDKLPPQIWYMMKCFYLLLAAYQLRQGYPTRILGNFLCKKYSIVNYVLFKGFMLVPFLFELRAVMDWIWTDTSMTIMDWFKMEDIFASIYQIKCIRRMETDFPQPRGEKKTQMSKYLAGGGALCVIIGLIWFPLLLFALGGTVGVSNLPYEVSMKIAIGPYEPIYSMSAQASSIIEYKEEQFKNFTDLYTRDKAAITFLENYINTDVAVIKLSSSSRKLWDISPPDKIRLIKELHSPADVVIHIEWTVSRTTNVRDSSGITTSHHNVILSSSDPTRKILADMLTVNGLSSPNTTIIIPHSFPKFLKVTTLNEEDVDTPSEKYLFRNISLQLSIDRECCAHQQWWVVQEVCDDRFYLELLQNIPLNDCKDIVMFLFNDKVFPEGLSFISGFGILGLYTTAVIVISQMMRKVVSDMAPKIMFDDLPYVDRILRLCLDIYLVRESGDLCLEEDLFAKLIFLYRSPETLIRWTRPPEEGERTDNEDQEEEEDGNEAEGRESRERPNRD</sequence>
<feature type="compositionally biased region" description="Acidic residues" evidence="10">
    <location>
        <begin position="1104"/>
        <end position="1118"/>
    </location>
</feature>
<feature type="transmembrane region" description="Helical" evidence="11">
    <location>
        <begin position="1129"/>
        <end position="1149"/>
    </location>
</feature>
<dbReference type="Pfam" id="PF24871">
    <property type="entry name" value="Piezo_TM1-24"/>
    <property type="match status" value="1"/>
</dbReference>
<dbReference type="Pfam" id="PF23188">
    <property type="entry name" value="THU_Piezo1"/>
    <property type="match status" value="1"/>
</dbReference>
<gene>
    <name evidence="17" type="ORF">V1478_014622</name>
</gene>
<feature type="transmembrane region" description="Helical" evidence="11">
    <location>
        <begin position="107"/>
        <end position="125"/>
    </location>
</feature>
<dbReference type="InterPro" id="IPR056769">
    <property type="entry name" value="Piezo_TM1-24"/>
</dbReference>
<keyword evidence="6 11" id="KW-1133">Transmembrane helix</keyword>
<dbReference type="Pfam" id="PF12166">
    <property type="entry name" value="Piezo_cap"/>
    <property type="match status" value="1"/>
</dbReference>
<feature type="domain" description="Piezo TM1-24" evidence="15">
    <location>
        <begin position="50"/>
        <end position="361"/>
    </location>
</feature>
<feature type="transmembrane region" description="Helical" evidence="11">
    <location>
        <begin position="77"/>
        <end position="95"/>
    </location>
</feature>
<evidence type="ECO:0000259" key="16">
    <source>
        <dbReference type="Pfam" id="PF24874"/>
    </source>
</evidence>
<feature type="compositionally biased region" description="Acidic residues" evidence="10">
    <location>
        <begin position="2084"/>
        <end position="2094"/>
    </location>
</feature>
<feature type="domain" description="Piezo non-specific cation channel cap" evidence="12">
    <location>
        <begin position="1779"/>
        <end position="2074"/>
    </location>
</feature>
<accession>A0ABD2A2T7</accession>
<keyword evidence="8 11" id="KW-0472">Membrane</keyword>
<feature type="transmembrane region" description="Helical" evidence="11">
    <location>
        <begin position="1506"/>
        <end position="1528"/>
    </location>
</feature>
<feature type="region of interest" description="Disordered" evidence="10">
    <location>
        <begin position="1395"/>
        <end position="1451"/>
    </location>
</feature>
<feature type="transmembrane region" description="Helical" evidence="11">
    <location>
        <begin position="1548"/>
        <end position="1568"/>
    </location>
</feature>
<evidence type="ECO:0000313" key="17">
    <source>
        <dbReference type="EMBL" id="KAL2714924.1"/>
    </source>
</evidence>
<feature type="compositionally biased region" description="Basic and acidic residues" evidence="10">
    <location>
        <begin position="2095"/>
        <end position="2107"/>
    </location>
</feature>
<feature type="transmembrane region" description="Helical" evidence="11">
    <location>
        <begin position="229"/>
        <end position="249"/>
    </location>
</feature>
<feature type="region of interest" description="Disordered" evidence="10">
    <location>
        <begin position="2072"/>
        <end position="2107"/>
    </location>
</feature>
<feature type="domain" description="Piezo THU9 and anchor" evidence="16">
    <location>
        <begin position="1505"/>
        <end position="1741"/>
    </location>
</feature>
<feature type="transmembrane region" description="Helical" evidence="11">
    <location>
        <begin position="334"/>
        <end position="355"/>
    </location>
</feature>
<proteinExistence type="inferred from homology"/>
<evidence type="ECO:0000259" key="12">
    <source>
        <dbReference type="Pfam" id="PF12166"/>
    </source>
</evidence>
<feature type="transmembrane region" description="Helical" evidence="11">
    <location>
        <begin position="613"/>
        <end position="634"/>
    </location>
</feature>
<feature type="transmembrane region" description="Helical" evidence="11">
    <location>
        <begin position="1607"/>
        <end position="1625"/>
    </location>
</feature>
<keyword evidence="3" id="KW-0813">Transport</keyword>
<dbReference type="InterPro" id="IPR056770">
    <property type="entry name" value="Piezo_THU9_anchor"/>
</dbReference>
<feature type="region of interest" description="Disordered" evidence="10">
    <location>
        <begin position="1196"/>
        <end position="1221"/>
    </location>
</feature>
<feature type="transmembrane region" description="Helical" evidence="11">
    <location>
        <begin position="1305"/>
        <end position="1325"/>
    </location>
</feature>
<evidence type="ECO:0000256" key="9">
    <source>
        <dbReference type="ARBA" id="ARBA00023303"/>
    </source>
</evidence>
<dbReference type="InterPro" id="IPR027272">
    <property type="entry name" value="Piezo"/>
</dbReference>
<keyword evidence="18" id="KW-1185">Reference proteome</keyword>
<comment type="caution">
    <text evidence="17">The sequence shown here is derived from an EMBL/GenBank/DDBJ whole genome shotgun (WGS) entry which is preliminary data.</text>
</comment>
<evidence type="ECO:0000256" key="1">
    <source>
        <dbReference type="ARBA" id="ARBA00004651"/>
    </source>
</evidence>
<name>A0ABD2A2T7_VESSQ</name>